<dbReference type="Pfam" id="PF00583">
    <property type="entry name" value="Acetyltransf_1"/>
    <property type="match status" value="2"/>
</dbReference>
<accession>A0A3A6P9A0</accession>
<dbReference type="GO" id="GO:0016747">
    <property type="term" value="F:acyltransferase activity, transferring groups other than amino-acyl groups"/>
    <property type="evidence" value="ECO:0007669"/>
    <property type="project" value="InterPro"/>
</dbReference>
<reference evidence="4 5" key="1">
    <citation type="submission" date="2018-09" db="EMBL/GenBank/DDBJ databases">
        <title>Paenibacillus aracenensis nov. sp. isolated from a cave in southern Spain.</title>
        <authorList>
            <person name="Jurado V."/>
            <person name="Gutierrez-Patricio S."/>
            <person name="Gonzalez-Pimentel J.L."/>
            <person name="Miller A.Z."/>
            <person name="Laiz L."/>
            <person name="Saiz-Jimenez C."/>
        </authorList>
    </citation>
    <scope>NUCLEOTIDE SEQUENCE [LARGE SCALE GENOMIC DNA]</scope>
    <source>
        <strain evidence="4 5">JCM 19203</strain>
    </source>
</reference>
<evidence type="ECO:0000259" key="3">
    <source>
        <dbReference type="PROSITE" id="PS51186"/>
    </source>
</evidence>
<dbReference type="EMBL" id="QXQB01000006">
    <property type="protein sequence ID" value="RJX37402.1"/>
    <property type="molecule type" value="Genomic_DNA"/>
</dbReference>
<keyword evidence="1 4" id="KW-0808">Transferase</keyword>
<dbReference type="Gene3D" id="3.40.630.30">
    <property type="match status" value="1"/>
</dbReference>
<keyword evidence="2" id="KW-0012">Acyltransferase</keyword>
<dbReference type="SUPFAM" id="SSF55729">
    <property type="entry name" value="Acyl-CoA N-acyltransferases (Nat)"/>
    <property type="match status" value="2"/>
</dbReference>
<dbReference type="InterPro" id="IPR050832">
    <property type="entry name" value="Bact_Acetyltransf"/>
</dbReference>
<evidence type="ECO:0000313" key="4">
    <source>
        <dbReference type="EMBL" id="RJX37402.1"/>
    </source>
</evidence>
<organism evidence="4 5">
    <name type="scientific">Paenibacillus pinisoli</name>
    <dbReference type="NCBI Taxonomy" id="1276110"/>
    <lineage>
        <taxon>Bacteria</taxon>
        <taxon>Bacillati</taxon>
        <taxon>Bacillota</taxon>
        <taxon>Bacilli</taxon>
        <taxon>Bacillales</taxon>
        <taxon>Paenibacillaceae</taxon>
        <taxon>Paenibacillus</taxon>
    </lineage>
</organism>
<dbReference type="OrthoDB" id="4140682at2"/>
<dbReference type="RefSeq" id="WP_120113957.1">
    <property type="nucleotide sequence ID" value="NZ_QXQB01000006.1"/>
</dbReference>
<evidence type="ECO:0000313" key="5">
    <source>
        <dbReference type="Proteomes" id="UP000267798"/>
    </source>
</evidence>
<feature type="domain" description="N-acetyltransferase" evidence="3">
    <location>
        <begin position="180"/>
        <end position="334"/>
    </location>
</feature>
<dbReference type="AlphaFoldDB" id="A0A3A6P9A0"/>
<name>A0A3A6P9A0_9BACL</name>
<sequence>MSMSLRIRELELPRDYEQLAVLMSGYWSEPASAERLEEDDRKLYEVGATWKDENGLLAGYDRTRRVAVDSSNNILGYVWAWRAPWTEPGYICITLVVAPEARGQGIGDRLLRHACDWAEQLGASALISEVWDDHPSALEFAKRRSFQIERHAYQSVLQLRDTTIELMEIEPEAILAGSGLRLLTLAEEPGEESERKLYELSCATLRDVPSFLGDVPDFVEWRKWNLQVDGFTPELVLIAADGDRFVGMTNVLHISATNGLYHEFTGVDRAYRGKQVAFALKLETIRAGKRRGADYIRTDNDSMNAPILSINRKLGYVPLRGNYRIVTSMEKVKEALGSQPSSMR</sequence>
<dbReference type="InterPro" id="IPR016181">
    <property type="entry name" value="Acyl_CoA_acyltransferase"/>
</dbReference>
<keyword evidence="5" id="KW-1185">Reference proteome</keyword>
<dbReference type="InterPro" id="IPR000182">
    <property type="entry name" value="GNAT_dom"/>
</dbReference>
<dbReference type="CDD" id="cd04301">
    <property type="entry name" value="NAT_SF"/>
    <property type="match status" value="1"/>
</dbReference>
<comment type="caution">
    <text evidence="4">The sequence shown here is derived from an EMBL/GenBank/DDBJ whole genome shotgun (WGS) entry which is preliminary data.</text>
</comment>
<proteinExistence type="predicted"/>
<protein>
    <submittedName>
        <fullName evidence="4">GNAT family N-acetyltransferase</fullName>
    </submittedName>
</protein>
<dbReference type="PANTHER" id="PTHR43877">
    <property type="entry name" value="AMINOALKYLPHOSPHONATE N-ACETYLTRANSFERASE-RELATED-RELATED"/>
    <property type="match status" value="1"/>
</dbReference>
<evidence type="ECO:0000256" key="2">
    <source>
        <dbReference type="ARBA" id="ARBA00023315"/>
    </source>
</evidence>
<gene>
    <name evidence="4" type="ORF">D3P09_23940</name>
</gene>
<feature type="domain" description="N-acetyltransferase" evidence="3">
    <location>
        <begin position="5"/>
        <end position="172"/>
    </location>
</feature>
<evidence type="ECO:0000256" key="1">
    <source>
        <dbReference type="ARBA" id="ARBA00022679"/>
    </source>
</evidence>
<dbReference type="PROSITE" id="PS51186">
    <property type="entry name" value="GNAT"/>
    <property type="match status" value="2"/>
</dbReference>
<dbReference type="Proteomes" id="UP000267798">
    <property type="component" value="Unassembled WGS sequence"/>
</dbReference>